<reference evidence="1 2" key="1">
    <citation type="submission" date="2019-03" db="EMBL/GenBank/DDBJ databases">
        <title>Genomic Encyclopedia of Type Strains, Phase IV (KMG-IV): sequencing the most valuable type-strain genomes for metagenomic binning, comparative biology and taxonomic classification.</title>
        <authorList>
            <person name="Goeker M."/>
        </authorList>
    </citation>
    <scope>NUCLEOTIDE SEQUENCE [LARGE SCALE GENOMIC DNA]</scope>
    <source>
        <strain evidence="1 2">DSM 28403</strain>
    </source>
</reference>
<dbReference type="RefSeq" id="WP_133542447.1">
    <property type="nucleotide sequence ID" value="NZ_SNYQ01000001.1"/>
</dbReference>
<gene>
    <name evidence="1" type="ORF">EDC45_0127</name>
</gene>
<dbReference type="Proteomes" id="UP000295657">
    <property type="component" value="Unassembled WGS sequence"/>
</dbReference>
<evidence type="ECO:0008006" key="3">
    <source>
        <dbReference type="Google" id="ProtNLM"/>
    </source>
</evidence>
<accession>A0A4R6VFD6</accession>
<protein>
    <recommendedName>
        <fullName evidence="3">30S ribosomal protein S15</fullName>
    </recommendedName>
</protein>
<dbReference type="AlphaFoldDB" id="A0A4R6VFD6"/>
<sequence>MSSLDFEQIIRRSLEIRRRYHQLEQKYHQSEWSVEEDALAFLTDAGLVGRLAMAQQQRWPKSDTDIQAELEHKLSENIWWLIVLADRMNIDIHKAMHEFLQRMETNLLK</sequence>
<organism evidence="1 2">
    <name type="scientific">Mesocricetibacter intestinalis</name>
    <dbReference type="NCBI Taxonomy" id="1521930"/>
    <lineage>
        <taxon>Bacteria</taxon>
        <taxon>Pseudomonadati</taxon>
        <taxon>Pseudomonadota</taxon>
        <taxon>Gammaproteobacteria</taxon>
        <taxon>Pasteurellales</taxon>
        <taxon>Pasteurellaceae</taxon>
        <taxon>Mesocricetibacter</taxon>
    </lineage>
</organism>
<comment type="caution">
    <text evidence="1">The sequence shown here is derived from an EMBL/GenBank/DDBJ whole genome shotgun (WGS) entry which is preliminary data.</text>
</comment>
<proteinExistence type="predicted"/>
<dbReference type="Gene3D" id="1.10.287.1080">
    <property type="entry name" value="MazG-like"/>
    <property type="match status" value="1"/>
</dbReference>
<dbReference type="OrthoDB" id="5953925at2"/>
<evidence type="ECO:0000313" key="1">
    <source>
        <dbReference type="EMBL" id="TDQ59479.1"/>
    </source>
</evidence>
<dbReference type="EMBL" id="SNYQ01000001">
    <property type="protein sequence ID" value="TDQ59479.1"/>
    <property type="molecule type" value="Genomic_DNA"/>
</dbReference>
<dbReference type="CDD" id="cd11543">
    <property type="entry name" value="NTP-PPase_u6"/>
    <property type="match status" value="1"/>
</dbReference>
<name>A0A4R6VFD6_9PAST</name>
<evidence type="ECO:0000313" key="2">
    <source>
        <dbReference type="Proteomes" id="UP000295657"/>
    </source>
</evidence>
<keyword evidence="2" id="KW-1185">Reference proteome</keyword>